<dbReference type="Pfam" id="PF12680">
    <property type="entry name" value="SnoaL_2"/>
    <property type="match status" value="1"/>
</dbReference>
<proteinExistence type="predicted"/>
<feature type="domain" description="SnoaL-like" evidence="1">
    <location>
        <begin position="8"/>
        <end position="112"/>
    </location>
</feature>
<keyword evidence="2" id="KW-0413">Isomerase</keyword>
<dbReference type="AlphaFoldDB" id="A0A2S6IVL1"/>
<dbReference type="InterPro" id="IPR037401">
    <property type="entry name" value="SnoaL-like"/>
</dbReference>
<evidence type="ECO:0000259" key="1">
    <source>
        <dbReference type="Pfam" id="PF12680"/>
    </source>
</evidence>
<dbReference type="Proteomes" id="UP000239485">
    <property type="component" value="Unassembled WGS sequence"/>
</dbReference>
<sequence>MAAPADLVRRFYETRRGGDVDALREFLAPDVRWREPDVGEHMGLLLGADAVLDMVRRARATTGGTFTLEVVEAVQTRCTCAAVVAWSAEKGGRRIDGRELAVFDVADGRITAAAFHPERLADDEAFWA</sequence>
<evidence type="ECO:0000313" key="3">
    <source>
        <dbReference type="Proteomes" id="UP000239485"/>
    </source>
</evidence>
<accession>A0A2S6IVL1</accession>
<reference evidence="2 3" key="1">
    <citation type="submission" date="2018-02" db="EMBL/GenBank/DDBJ databases">
        <title>Genomic Encyclopedia of Archaeal and Bacterial Type Strains, Phase II (KMG-II): from individual species to whole genera.</title>
        <authorList>
            <person name="Goeker M."/>
        </authorList>
    </citation>
    <scope>NUCLEOTIDE SEQUENCE [LARGE SCALE GENOMIC DNA]</scope>
    <source>
        <strain evidence="2 3">DSM 22857</strain>
    </source>
</reference>
<keyword evidence="3" id="KW-1185">Reference proteome</keyword>
<protein>
    <submittedName>
        <fullName evidence="2">Ketosteroid isomerase-like protein</fullName>
    </submittedName>
</protein>
<dbReference type="EMBL" id="PTJD01000002">
    <property type="protein sequence ID" value="PPK98193.1"/>
    <property type="molecule type" value="Genomic_DNA"/>
</dbReference>
<comment type="caution">
    <text evidence="2">The sequence shown here is derived from an EMBL/GenBank/DDBJ whole genome shotgun (WGS) entry which is preliminary data.</text>
</comment>
<organism evidence="2 3">
    <name type="scientific">Kineococcus xinjiangensis</name>
    <dbReference type="NCBI Taxonomy" id="512762"/>
    <lineage>
        <taxon>Bacteria</taxon>
        <taxon>Bacillati</taxon>
        <taxon>Actinomycetota</taxon>
        <taxon>Actinomycetes</taxon>
        <taxon>Kineosporiales</taxon>
        <taxon>Kineosporiaceae</taxon>
        <taxon>Kineococcus</taxon>
    </lineage>
</organism>
<name>A0A2S6IVL1_9ACTN</name>
<dbReference type="SUPFAM" id="SSF54427">
    <property type="entry name" value="NTF2-like"/>
    <property type="match status" value="1"/>
</dbReference>
<dbReference type="GO" id="GO:0016853">
    <property type="term" value="F:isomerase activity"/>
    <property type="evidence" value="ECO:0007669"/>
    <property type="project" value="UniProtKB-KW"/>
</dbReference>
<gene>
    <name evidence="2" type="ORF">CLV92_102346</name>
</gene>
<dbReference type="Gene3D" id="3.10.450.50">
    <property type="match status" value="1"/>
</dbReference>
<evidence type="ECO:0000313" key="2">
    <source>
        <dbReference type="EMBL" id="PPK98193.1"/>
    </source>
</evidence>
<dbReference type="RefSeq" id="WP_158257129.1">
    <property type="nucleotide sequence ID" value="NZ_PTJD01000002.1"/>
</dbReference>
<dbReference type="OrthoDB" id="5176305at2"/>
<dbReference type="InterPro" id="IPR032710">
    <property type="entry name" value="NTF2-like_dom_sf"/>
</dbReference>